<keyword evidence="2" id="KW-0175">Coiled coil</keyword>
<evidence type="ECO:0000259" key="4">
    <source>
        <dbReference type="Pfam" id="PF25973"/>
    </source>
</evidence>
<gene>
    <name evidence="6" type="ORF">L2W38_05585</name>
</gene>
<proteinExistence type="inferred from homology"/>
<feature type="transmembrane region" description="Helical" evidence="3">
    <location>
        <begin position="20"/>
        <end position="40"/>
    </location>
</feature>
<comment type="caution">
    <text evidence="6">The sequence shown here is derived from an EMBL/GenBank/DDBJ whole genome shotgun (WGS) entry which is preliminary data.</text>
</comment>
<dbReference type="PANTHER" id="PTHR30469">
    <property type="entry name" value="MULTIDRUG RESISTANCE PROTEIN MDTA"/>
    <property type="match status" value="1"/>
</dbReference>
<dbReference type="SUPFAM" id="SSF111369">
    <property type="entry name" value="HlyD-like secretion proteins"/>
    <property type="match status" value="1"/>
</dbReference>
<dbReference type="Pfam" id="PF25973">
    <property type="entry name" value="BSH_CzcB"/>
    <property type="match status" value="1"/>
</dbReference>
<name>A0ABS9EM53_9BACT</name>
<dbReference type="EMBL" id="JAKGUD010000004">
    <property type="protein sequence ID" value="MCF4142279.1"/>
    <property type="molecule type" value="Genomic_DNA"/>
</dbReference>
<sequence>MFFRRISSDKKKRSVVGSLLRKFGVACGFCLWIGGLFVLYKNGNALETLSAEGKEGTKAVSVMALSVEAAPPFREVRFFGVTRSLKQAVIAPLVSGRLDSRSVEVGDAVRSKEEIARIDSSEYSHLVAMKKGALSEGMAALNQGEADLERTSGLYREKVVSTQNMERQNTSVRRLRANCEVLKSQLKEAERKLKETHIRAPFDGVVTRVCSEPGEYLTPGTPVVELANRDVELQISVPETMLGSVKKGVTLKINFPMLGEKEISGKVLSVGDALGDDQKGVLFPVKIGLSQVEWLRSGMTAEAVFELPVKGRFLVPVAAVCNGDGESNSVFVVRDGVAVRVPVRPEEAIGDSVTVEGDMKEGELVVIGGHAFLSDGDIVAVRLWNGS</sequence>
<dbReference type="NCBIfam" id="TIGR01730">
    <property type="entry name" value="RND_mfp"/>
    <property type="match status" value="1"/>
</dbReference>
<keyword evidence="3" id="KW-0812">Transmembrane</keyword>
<feature type="domain" description="YknX-like C-terminal permuted SH3-like" evidence="5">
    <location>
        <begin position="315"/>
        <end position="380"/>
    </location>
</feature>
<dbReference type="Gene3D" id="1.10.287.470">
    <property type="entry name" value="Helix hairpin bin"/>
    <property type="match status" value="1"/>
</dbReference>
<evidence type="ECO:0000256" key="2">
    <source>
        <dbReference type="SAM" id="Coils"/>
    </source>
</evidence>
<dbReference type="PANTHER" id="PTHR30469:SF15">
    <property type="entry name" value="HLYD FAMILY OF SECRETION PROTEINS"/>
    <property type="match status" value="1"/>
</dbReference>
<comment type="similarity">
    <text evidence="1">Belongs to the membrane fusion protein (MFP) (TC 8.A.1) family.</text>
</comment>
<reference evidence="6 7" key="1">
    <citation type="submission" date="2022-01" db="EMBL/GenBank/DDBJ databases">
        <title>Dethiosulfovibrio faecalis sp. nov., a novel proteolytic, non-sulfur-reducing bacterium isolated from a marine aquaculture solid waste bioreactor.</title>
        <authorList>
            <person name="Grabowski S."/>
            <person name="Apolinario E."/>
            <person name="Schneider N."/>
            <person name="Marshall C.W."/>
            <person name="Sowers K.R."/>
        </authorList>
    </citation>
    <scope>NUCLEOTIDE SEQUENCE [LARGE SCALE GENOMIC DNA]</scope>
    <source>
        <strain evidence="6 7">DSM 12537</strain>
    </source>
</reference>
<dbReference type="Proteomes" id="UP001200430">
    <property type="component" value="Unassembled WGS sequence"/>
</dbReference>
<evidence type="ECO:0000313" key="6">
    <source>
        <dbReference type="EMBL" id="MCF4142279.1"/>
    </source>
</evidence>
<evidence type="ECO:0000256" key="1">
    <source>
        <dbReference type="ARBA" id="ARBA00009477"/>
    </source>
</evidence>
<dbReference type="Gene3D" id="2.40.30.170">
    <property type="match status" value="1"/>
</dbReference>
<accession>A0ABS9EM53</accession>
<evidence type="ECO:0000313" key="7">
    <source>
        <dbReference type="Proteomes" id="UP001200430"/>
    </source>
</evidence>
<dbReference type="RefSeq" id="WP_236099033.1">
    <property type="nucleotide sequence ID" value="NZ_JAKGUD010000004.1"/>
</dbReference>
<evidence type="ECO:0000256" key="3">
    <source>
        <dbReference type="SAM" id="Phobius"/>
    </source>
</evidence>
<keyword evidence="7" id="KW-1185">Reference proteome</keyword>
<protein>
    <submittedName>
        <fullName evidence="6">Efflux RND transporter periplasmic adaptor subunit</fullName>
    </submittedName>
</protein>
<feature type="domain" description="CzcB-like barrel-sandwich hybrid" evidence="4">
    <location>
        <begin position="87"/>
        <end position="228"/>
    </location>
</feature>
<dbReference type="InterPro" id="IPR058637">
    <property type="entry name" value="YknX-like_C"/>
</dbReference>
<evidence type="ECO:0000259" key="5">
    <source>
        <dbReference type="Pfam" id="PF25989"/>
    </source>
</evidence>
<dbReference type="Gene3D" id="2.40.420.20">
    <property type="match status" value="1"/>
</dbReference>
<organism evidence="6 7">
    <name type="scientific">Dethiosulfovibrio marinus</name>
    <dbReference type="NCBI Taxonomy" id="133532"/>
    <lineage>
        <taxon>Bacteria</taxon>
        <taxon>Thermotogati</taxon>
        <taxon>Synergistota</taxon>
        <taxon>Synergistia</taxon>
        <taxon>Synergistales</taxon>
        <taxon>Dethiosulfovibrionaceae</taxon>
        <taxon>Dethiosulfovibrio</taxon>
    </lineage>
</organism>
<dbReference type="InterPro" id="IPR006143">
    <property type="entry name" value="RND_pump_MFP"/>
</dbReference>
<keyword evidence="3" id="KW-1133">Transmembrane helix</keyword>
<keyword evidence="3" id="KW-0472">Membrane</keyword>
<dbReference type="InterPro" id="IPR058647">
    <property type="entry name" value="BSH_CzcB-like"/>
</dbReference>
<dbReference type="Pfam" id="PF25989">
    <property type="entry name" value="YknX_C"/>
    <property type="match status" value="1"/>
</dbReference>
<feature type="coiled-coil region" evidence="2">
    <location>
        <begin position="165"/>
        <end position="199"/>
    </location>
</feature>
<dbReference type="Gene3D" id="2.40.50.100">
    <property type="match status" value="1"/>
</dbReference>